<proteinExistence type="inferred from homology"/>
<reference evidence="18" key="1">
    <citation type="submission" date="2023-05" db="EMBL/GenBank/DDBJ databases">
        <authorList>
            <person name="Stuckert A."/>
        </authorList>
    </citation>
    <scope>NUCLEOTIDE SEQUENCE</scope>
</reference>
<sequence length="88" mass="10099">MYLTNPDSFGFSDDPEADLWNARAVFFTGVTLCLVFGTLYVHYIPDPRMSDWARKEAERLVKLREAQGLPCIPPNYYDPDNLVLPDDD</sequence>
<protein>
    <recommendedName>
        <fullName evidence="4">NADH dehydrogenase [ubiquinone] 1 beta subcomplex subunit 11, mitochondrial</fullName>
    </recommendedName>
    <alternativeName>
        <fullName evidence="15">Complex I-ESSS</fullName>
    </alternativeName>
    <alternativeName>
        <fullName evidence="14">NADH-ubiquinone oxidoreductase ESSS subunit</fullName>
    </alternativeName>
</protein>
<evidence type="ECO:0000256" key="10">
    <source>
        <dbReference type="ARBA" id="ARBA00022982"/>
    </source>
</evidence>
<evidence type="ECO:0000256" key="1">
    <source>
        <dbReference type="ARBA" id="ARBA00003195"/>
    </source>
</evidence>
<keyword evidence="10" id="KW-0249">Electron transport</keyword>
<comment type="subcellular location">
    <subcellularLocation>
        <location evidence="2">Mitochondrion inner membrane</location>
        <topology evidence="2">Single-pass membrane protein</topology>
    </subcellularLocation>
</comment>
<dbReference type="PANTHER" id="PTHR13327:SF0">
    <property type="entry name" value="NADH DEHYDROGENASE [UBIQUINONE] 1 BETA SUBCOMPLEX SUBUNIT 11, MITOCHONDRIAL"/>
    <property type="match status" value="1"/>
</dbReference>
<organism evidence="18 19">
    <name type="scientific">Staurois parvus</name>
    <dbReference type="NCBI Taxonomy" id="386267"/>
    <lineage>
        <taxon>Eukaryota</taxon>
        <taxon>Metazoa</taxon>
        <taxon>Chordata</taxon>
        <taxon>Craniata</taxon>
        <taxon>Vertebrata</taxon>
        <taxon>Euteleostomi</taxon>
        <taxon>Amphibia</taxon>
        <taxon>Batrachia</taxon>
        <taxon>Anura</taxon>
        <taxon>Neobatrachia</taxon>
        <taxon>Ranoidea</taxon>
        <taxon>Ranidae</taxon>
        <taxon>Staurois</taxon>
    </lineage>
</organism>
<evidence type="ECO:0000256" key="7">
    <source>
        <dbReference type="ARBA" id="ARBA00022692"/>
    </source>
</evidence>
<keyword evidence="12" id="KW-0496">Mitochondrion</keyword>
<comment type="similarity">
    <text evidence="3">Belongs to the complex I NDUFB11 subunit family.</text>
</comment>
<gene>
    <name evidence="18" type="ORF">SPARVUS_LOCUS405248</name>
</gene>
<evidence type="ECO:0000256" key="14">
    <source>
        <dbReference type="ARBA" id="ARBA00030753"/>
    </source>
</evidence>
<evidence type="ECO:0000256" key="15">
    <source>
        <dbReference type="ARBA" id="ARBA00031387"/>
    </source>
</evidence>
<feature type="transmembrane region" description="Helical" evidence="17">
    <location>
        <begin position="20"/>
        <end position="41"/>
    </location>
</feature>
<evidence type="ECO:0000256" key="9">
    <source>
        <dbReference type="ARBA" id="ARBA00022946"/>
    </source>
</evidence>
<evidence type="ECO:0000256" key="13">
    <source>
        <dbReference type="ARBA" id="ARBA00023136"/>
    </source>
</evidence>
<comment type="subunit">
    <text evidence="16">Complex I is composed of 45 different subunits. Interacts with BCAP31.</text>
</comment>
<keyword evidence="11 17" id="KW-1133">Transmembrane helix</keyword>
<name>A0ABN9ABZ7_9NEOB</name>
<evidence type="ECO:0000256" key="2">
    <source>
        <dbReference type="ARBA" id="ARBA00004434"/>
    </source>
</evidence>
<keyword evidence="8" id="KW-0999">Mitochondrion inner membrane</keyword>
<dbReference type="EMBL" id="CATNWA010000137">
    <property type="protein sequence ID" value="CAI9533516.1"/>
    <property type="molecule type" value="Genomic_DNA"/>
</dbReference>
<keyword evidence="13 17" id="KW-0472">Membrane</keyword>
<evidence type="ECO:0000256" key="17">
    <source>
        <dbReference type="SAM" id="Phobius"/>
    </source>
</evidence>
<keyword evidence="6" id="KW-0679">Respiratory chain</keyword>
<keyword evidence="5" id="KW-0813">Transport</keyword>
<evidence type="ECO:0000256" key="16">
    <source>
        <dbReference type="ARBA" id="ARBA00046528"/>
    </source>
</evidence>
<keyword evidence="7 17" id="KW-0812">Transmembrane</keyword>
<dbReference type="PANTHER" id="PTHR13327">
    <property type="entry name" value="NADH-UBIQUINONE OXIDOREDUCTASE ESSS SUBUNIT, MITOCHONDRIAL PRECURSOR"/>
    <property type="match status" value="1"/>
</dbReference>
<keyword evidence="19" id="KW-1185">Reference proteome</keyword>
<accession>A0ABN9ABZ7</accession>
<dbReference type="Pfam" id="PF10183">
    <property type="entry name" value="ESSS"/>
    <property type="match status" value="1"/>
</dbReference>
<evidence type="ECO:0000313" key="19">
    <source>
        <dbReference type="Proteomes" id="UP001162483"/>
    </source>
</evidence>
<dbReference type="Proteomes" id="UP001162483">
    <property type="component" value="Unassembled WGS sequence"/>
</dbReference>
<keyword evidence="9" id="KW-0809">Transit peptide</keyword>
<evidence type="ECO:0000256" key="5">
    <source>
        <dbReference type="ARBA" id="ARBA00022448"/>
    </source>
</evidence>
<evidence type="ECO:0000256" key="11">
    <source>
        <dbReference type="ARBA" id="ARBA00022989"/>
    </source>
</evidence>
<comment type="caution">
    <text evidence="18">The sequence shown here is derived from an EMBL/GenBank/DDBJ whole genome shotgun (WGS) entry which is preliminary data.</text>
</comment>
<dbReference type="InterPro" id="IPR019329">
    <property type="entry name" value="NADH_UbQ_OxRdtase_ESSS_su"/>
</dbReference>
<comment type="function">
    <text evidence="1">Accessory subunit of the mitochondrial membrane respiratory chain NADH dehydrogenase (Complex I), that is believed not to be involved in catalysis. Complex I functions in the transfer of electrons from NADH to the respiratory chain. The immediate electron acceptor for the enzyme is believed to be ubiquinone.</text>
</comment>
<evidence type="ECO:0000256" key="6">
    <source>
        <dbReference type="ARBA" id="ARBA00022660"/>
    </source>
</evidence>
<evidence type="ECO:0000256" key="12">
    <source>
        <dbReference type="ARBA" id="ARBA00023128"/>
    </source>
</evidence>
<evidence type="ECO:0000256" key="3">
    <source>
        <dbReference type="ARBA" id="ARBA00008915"/>
    </source>
</evidence>
<evidence type="ECO:0000313" key="18">
    <source>
        <dbReference type="EMBL" id="CAI9533516.1"/>
    </source>
</evidence>
<evidence type="ECO:0000256" key="4">
    <source>
        <dbReference type="ARBA" id="ARBA00018632"/>
    </source>
</evidence>
<evidence type="ECO:0000256" key="8">
    <source>
        <dbReference type="ARBA" id="ARBA00022792"/>
    </source>
</evidence>